<sequence length="157" mass="17493">MEAIRLDFTTQYNQFYLSSDNGNAALSNGIIWTEKAYDDRLGAFENFLVVFPESYGHVRGELFVLAAGNQEGESEIYDHVVEGPLNIASGVLQILDCPGSFKQLEIPLTPGQYRVKVSFSNMVGYDSDEAESNDKCTIEIWPGNDLAVKVLKSFPRK</sequence>
<evidence type="ECO:0000313" key="1">
    <source>
        <dbReference type="EMBL" id="RFZ90132.1"/>
    </source>
</evidence>
<evidence type="ECO:0000313" key="2">
    <source>
        <dbReference type="Proteomes" id="UP000264217"/>
    </source>
</evidence>
<dbReference type="OrthoDB" id="280156at2"/>
<reference evidence="1 2" key="1">
    <citation type="submission" date="2018-08" db="EMBL/GenBank/DDBJ databases">
        <title>Mucilaginibacter sp. MYSH2.</title>
        <authorList>
            <person name="Seo T."/>
        </authorList>
    </citation>
    <scope>NUCLEOTIDE SEQUENCE [LARGE SCALE GENOMIC DNA]</scope>
    <source>
        <strain evidence="1 2">MYSH2</strain>
    </source>
</reference>
<dbReference type="EMBL" id="QWDC01000005">
    <property type="protein sequence ID" value="RFZ90132.1"/>
    <property type="molecule type" value="Genomic_DNA"/>
</dbReference>
<protein>
    <submittedName>
        <fullName evidence="1">Uncharacterized protein</fullName>
    </submittedName>
</protein>
<dbReference type="Proteomes" id="UP000264217">
    <property type="component" value="Unassembled WGS sequence"/>
</dbReference>
<organism evidence="1 2">
    <name type="scientific">Mucilaginibacter conchicola</name>
    <dbReference type="NCBI Taxonomy" id="2303333"/>
    <lineage>
        <taxon>Bacteria</taxon>
        <taxon>Pseudomonadati</taxon>
        <taxon>Bacteroidota</taxon>
        <taxon>Sphingobacteriia</taxon>
        <taxon>Sphingobacteriales</taxon>
        <taxon>Sphingobacteriaceae</taxon>
        <taxon>Mucilaginibacter</taxon>
    </lineage>
</organism>
<keyword evidence="2" id="KW-1185">Reference proteome</keyword>
<comment type="caution">
    <text evidence="1">The sequence shown here is derived from an EMBL/GenBank/DDBJ whole genome shotgun (WGS) entry which is preliminary data.</text>
</comment>
<dbReference type="RefSeq" id="WP_117394099.1">
    <property type="nucleotide sequence ID" value="NZ_QWDC01000005.1"/>
</dbReference>
<name>A0A372NMF1_9SPHI</name>
<accession>A0A372NMF1</accession>
<dbReference type="AlphaFoldDB" id="A0A372NMF1"/>
<gene>
    <name evidence="1" type="ORF">D0C36_23110</name>
</gene>
<proteinExistence type="predicted"/>